<keyword evidence="3" id="KW-1185">Reference proteome</keyword>
<dbReference type="InterPro" id="IPR002156">
    <property type="entry name" value="RNaseH_domain"/>
</dbReference>
<evidence type="ECO:0000313" key="2">
    <source>
        <dbReference type="EMBL" id="KAK6115199.1"/>
    </source>
</evidence>
<organism evidence="2 3">
    <name type="scientific">Rehmannia glutinosa</name>
    <name type="common">Chinese foxglove</name>
    <dbReference type="NCBI Taxonomy" id="99300"/>
    <lineage>
        <taxon>Eukaryota</taxon>
        <taxon>Viridiplantae</taxon>
        <taxon>Streptophyta</taxon>
        <taxon>Embryophyta</taxon>
        <taxon>Tracheophyta</taxon>
        <taxon>Spermatophyta</taxon>
        <taxon>Magnoliopsida</taxon>
        <taxon>eudicotyledons</taxon>
        <taxon>Gunneridae</taxon>
        <taxon>Pentapetalae</taxon>
        <taxon>asterids</taxon>
        <taxon>lamiids</taxon>
        <taxon>Lamiales</taxon>
        <taxon>Orobanchaceae</taxon>
        <taxon>Rehmannieae</taxon>
        <taxon>Rehmannia</taxon>
    </lineage>
</organism>
<evidence type="ECO:0000259" key="1">
    <source>
        <dbReference type="Pfam" id="PF13456"/>
    </source>
</evidence>
<dbReference type="InterPro" id="IPR044730">
    <property type="entry name" value="RNase_H-like_dom_plant"/>
</dbReference>
<name>A0ABR0TYM3_REHGL</name>
<evidence type="ECO:0000313" key="3">
    <source>
        <dbReference type="Proteomes" id="UP001318860"/>
    </source>
</evidence>
<dbReference type="InterPro" id="IPR036397">
    <property type="entry name" value="RNaseH_sf"/>
</dbReference>
<gene>
    <name evidence="2" type="ORF">DH2020_007468</name>
</gene>
<dbReference type="InterPro" id="IPR052929">
    <property type="entry name" value="RNase_H-like_EbsB-rel"/>
</dbReference>
<dbReference type="PANTHER" id="PTHR47074:SF48">
    <property type="entry name" value="POLYNUCLEOTIDYL TRANSFERASE, RIBONUCLEASE H-LIKE SUPERFAMILY PROTEIN"/>
    <property type="match status" value="1"/>
</dbReference>
<dbReference type="PANTHER" id="PTHR47074">
    <property type="entry name" value="BNAC02G40300D PROTEIN"/>
    <property type="match status" value="1"/>
</dbReference>
<accession>A0ABR0TYM3</accession>
<dbReference type="CDD" id="cd06222">
    <property type="entry name" value="RNase_H_like"/>
    <property type="match status" value="1"/>
</dbReference>
<dbReference type="Gene3D" id="3.30.420.10">
    <property type="entry name" value="Ribonuclease H-like superfamily/Ribonuclease H"/>
    <property type="match status" value="1"/>
</dbReference>
<proteinExistence type="predicted"/>
<comment type="caution">
    <text evidence="2">The sequence shown here is derived from an EMBL/GenBank/DDBJ whole genome shotgun (WGS) entry which is preliminary data.</text>
</comment>
<dbReference type="EMBL" id="JABTTQ020003506">
    <property type="protein sequence ID" value="KAK6115199.1"/>
    <property type="molecule type" value="Genomic_DNA"/>
</dbReference>
<dbReference type="Pfam" id="PF13456">
    <property type="entry name" value="RVT_3"/>
    <property type="match status" value="1"/>
</dbReference>
<dbReference type="SUPFAM" id="SSF53098">
    <property type="entry name" value="Ribonuclease H-like"/>
    <property type="match status" value="1"/>
</dbReference>
<dbReference type="Proteomes" id="UP001318860">
    <property type="component" value="Unassembled WGS sequence"/>
</dbReference>
<sequence>MQNDRGNMDDWVDKMRTKGDAGGQRLFAMLMWSLGDSHNKLIFNNVMVDHKSSFELAVERLREFTQQNSSLPLMQAQRWQEKWSPPEFGTTKINSASITTGMGMGSGVVVRDHRGQIIKTLTKFVEAKYDVNVAEALACREGILLAKEPHLTKIVLEIDNLMMFHRLARKADDLSYFGNVVLHYILDNFCFFSLVSPSFVKQPGNTLAHNCSCFAFTLHCAKPLVGDIPDSLVDLANSEMISQ</sequence>
<reference evidence="2 3" key="1">
    <citation type="journal article" date="2021" name="Comput. Struct. Biotechnol. J.">
        <title>De novo genome assembly of the potent medicinal plant Rehmannia glutinosa using nanopore technology.</title>
        <authorList>
            <person name="Ma L."/>
            <person name="Dong C."/>
            <person name="Song C."/>
            <person name="Wang X."/>
            <person name="Zheng X."/>
            <person name="Niu Y."/>
            <person name="Chen S."/>
            <person name="Feng W."/>
        </authorList>
    </citation>
    <scope>NUCLEOTIDE SEQUENCE [LARGE SCALE GENOMIC DNA]</scope>
    <source>
        <strain evidence="2">DH-2019</strain>
    </source>
</reference>
<dbReference type="InterPro" id="IPR012337">
    <property type="entry name" value="RNaseH-like_sf"/>
</dbReference>
<protein>
    <recommendedName>
        <fullName evidence="1">RNase H type-1 domain-containing protein</fullName>
    </recommendedName>
</protein>
<feature type="domain" description="RNase H type-1" evidence="1">
    <location>
        <begin position="105"/>
        <end position="212"/>
    </location>
</feature>